<keyword evidence="5 7" id="KW-0238">DNA-binding</keyword>
<dbReference type="InterPro" id="IPR003444">
    <property type="entry name" value="MraZ"/>
</dbReference>
<dbReference type="InterPro" id="IPR007159">
    <property type="entry name" value="SpoVT-AbrB_dom"/>
</dbReference>
<name>A0A3D9BZS6_9RHOB</name>
<dbReference type="PANTHER" id="PTHR34701:SF1">
    <property type="entry name" value="TRANSCRIPTIONAL REGULATOR MRAZ"/>
    <property type="match status" value="1"/>
</dbReference>
<keyword evidence="10" id="KW-1185">Reference proteome</keyword>
<evidence type="ECO:0000313" key="10">
    <source>
        <dbReference type="Proteomes" id="UP000257131"/>
    </source>
</evidence>
<dbReference type="GO" id="GO:0003700">
    <property type="term" value="F:DNA-binding transcription factor activity"/>
    <property type="evidence" value="ECO:0007669"/>
    <property type="project" value="UniProtKB-UniRule"/>
</dbReference>
<dbReference type="Proteomes" id="UP000257131">
    <property type="component" value="Unassembled WGS sequence"/>
</dbReference>
<comment type="caution">
    <text evidence="9">The sequence shown here is derived from an EMBL/GenBank/DDBJ whole genome shotgun (WGS) entry which is preliminary data.</text>
</comment>
<dbReference type="Pfam" id="PF02381">
    <property type="entry name" value="MraZ"/>
    <property type="match status" value="1"/>
</dbReference>
<feature type="domain" description="SpoVT-AbrB" evidence="8">
    <location>
        <begin position="92"/>
        <end position="135"/>
    </location>
</feature>
<organism evidence="9 10">
    <name type="scientific">Rhodosalinus sediminis</name>
    <dbReference type="NCBI Taxonomy" id="1940533"/>
    <lineage>
        <taxon>Bacteria</taxon>
        <taxon>Pseudomonadati</taxon>
        <taxon>Pseudomonadota</taxon>
        <taxon>Alphaproteobacteria</taxon>
        <taxon>Rhodobacterales</taxon>
        <taxon>Paracoccaceae</taxon>
        <taxon>Rhodosalinus</taxon>
    </lineage>
</organism>
<evidence type="ECO:0000256" key="1">
    <source>
        <dbReference type="ARBA" id="ARBA00013860"/>
    </source>
</evidence>
<keyword evidence="9" id="KW-0131">Cell cycle</keyword>
<keyword evidence="6 7" id="KW-0804">Transcription</keyword>
<keyword evidence="9" id="KW-0132">Cell division</keyword>
<evidence type="ECO:0000256" key="4">
    <source>
        <dbReference type="ARBA" id="ARBA00023015"/>
    </source>
</evidence>
<keyword evidence="4 7" id="KW-0805">Transcription regulation</keyword>
<dbReference type="GO" id="GO:2000143">
    <property type="term" value="P:negative regulation of DNA-templated transcription initiation"/>
    <property type="evidence" value="ECO:0007669"/>
    <property type="project" value="TreeGrafter"/>
</dbReference>
<evidence type="ECO:0000256" key="5">
    <source>
        <dbReference type="ARBA" id="ARBA00023125"/>
    </source>
</evidence>
<dbReference type="InterPro" id="IPR038619">
    <property type="entry name" value="MraZ_sf"/>
</dbReference>
<protein>
    <recommendedName>
        <fullName evidence="1 7">Transcriptional regulator MraZ</fullName>
    </recommendedName>
</protein>
<dbReference type="GO" id="GO:0005737">
    <property type="term" value="C:cytoplasm"/>
    <property type="evidence" value="ECO:0007669"/>
    <property type="project" value="UniProtKB-UniRule"/>
</dbReference>
<dbReference type="OrthoDB" id="9807753at2"/>
<dbReference type="HAMAP" id="MF_01008">
    <property type="entry name" value="MraZ"/>
    <property type="match status" value="1"/>
</dbReference>
<comment type="subcellular location">
    <subcellularLocation>
        <location evidence="7">Cytoplasm</location>
        <location evidence="7">Nucleoid</location>
    </subcellularLocation>
</comment>
<dbReference type="InterPro" id="IPR020603">
    <property type="entry name" value="MraZ_dom"/>
</dbReference>
<dbReference type="InterPro" id="IPR035642">
    <property type="entry name" value="MraZ_N"/>
</dbReference>
<dbReference type="GO" id="GO:0000976">
    <property type="term" value="F:transcription cis-regulatory region binding"/>
    <property type="evidence" value="ECO:0007669"/>
    <property type="project" value="TreeGrafter"/>
</dbReference>
<dbReference type="PROSITE" id="PS51740">
    <property type="entry name" value="SPOVT_ABRB"/>
    <property type="match status" value="2"/>
</dbReference>
<gene>
    <name evidence="7" type="primary">mraZ</name>
    <name evidence="9" type="ORF">DRV84_01320</name>
</gene>
<evidence type="ECO:0000256" key="6">
    <source>
        <dbReference type="ARBA" id="ARBA00023163"/>
    </source>
</evidence>
<evidence type="ECO:0000256" key="3">
    <source>
        <dbReference type="ARBA" id="ARBA00022737"/>
    </source>
</evidence>
<comment type="subunit">
    <text evidence="7">Forms oligomers.</text>
</comment>
<dbReference type="InterPro" id="IPR035644">
    <property type="entry name" value="MraZ_C"/>
</dbReference>
<dbReference type="RefSeq" id="WP_115977935.1">
    <property type="nucleotide sequence ID" value="NZ_QOHR01000001.1"/>
</dbReference>
<dbReference type="EMBL" id="QOHR01000001">
    <property type="protein sequence ID" value="REC58892.1"/>
    <property type="molecule type" value="Genomic_DNA"/>
</dbReference>
<evidence type="ECO:0000256" key="2">
    <source>
        <dbReference type="ARBA" id="ARBA00022490"/>
    </source>
</evidence>
<dbReference type="GO" id="GO:0009295">
    <property type="term" value="C:nucleoid"/>
    <property type="evidence" value="ECO:0007669"/>
    <property type="project" value="UniProtKB-SubCell"/>
</dbReference>
<proteinExistence type="inferred from homology"/>
<comment type="similarity">
    <text evidence="7">Belongs to the MraZ family.</text>
</comment>
<dbReference type="SUPFAM" id="SSF89447">
    <property type="entry name" value="AbrB/MazE/MraZ-like"/>
    <property type="match status" value="1"/>
</dbReference>
<keyword evidence="3" id="KW-0677">Repeat</keyword>
<dbReference type="PANTHER" id="PTHR34701">
    <property type="entry name" value="TRANSCRIPTIONAL REGULATOR MRAZ"/>
    <property type="match status" value="1"/>
</dbReference>
<keyword evidence="2 7" id="KW-0963">Cytoplasm</keyword>
<dbReference type="CDD" id="cd16320">
    <property type="entry name" value="MraZ_N"/>
    <property type="match status" value="1"/>
</dbReference>
<evidence type="ECO:0000256" key="7">
    <source>
        <dbReference type="HAMAP-Rule" id="MF_01008"/>
    </source>
</evidence>
<dbReference type="Gene3D" id="3.40.1550.20">
    <property type="entry name" value="Transcriptional regulator MraZ domain"/>
    <property type="match status" value="1"/>
</dbReference>
<sequence length="168" mass="18726">MGVTFRGESLHKVDSKGRVSIPAGFRRVLEAGDPDCSPGQPPRVAVAYGDRSGRRLECFTIDEMNALGARIRSLPRKDPRREPLTELYVRNVVELTLDDNGRIVLGQALRAPFAIEGEARFVAELDHFEIWSPEKYADKQARIEAVLEEMDQADDPLALLDDVPDPEA</sequence>
<evidence type="ECO:0000259" key="8">
    <source>
        <dbReference type="PROSITE" id="PS51740"/>
    </source>
</evidence>
<dbReference type="CDD" id="cd16321">
    <property type="entry name" value="MraZ_C"/>
    <property type="match status" value="1"/>
</dbReference>
<reference evidence="9 10" key="1">
    <citation type="journal article" date="2017" name="Int. J. Syst. Evol. Microbiol.">
        <title>Rhodosalinus sediminis gen. nov., sp. nov., isolated from marine saltern.</title>
        <authorList>
            <person name="Guo L.Y."/>
            <person name="Ling S.K."/>
            <person name="Li C.M."/>
            <person name="Chen G.J."/>
            <person name="Du Z.J."/>
        </authorList>
    </citation>
    <scope>NUCLEOTIDE SEQUENCE [LARGE SCALE GENOMIC DNA]</scope>
    <source>
        <strain evidence="9 10">WDN1C137</strain>
    </source>
</reference>
<dbReference type="GO" id="GO:0051301">
    <property type="term" value="P:cell division"/>
    <property type="evidence" value="ECO:0007669"/>
    <property type="project" value="UniProtKB-KW"/>
</dbReference>
<dbReference type="AlphaFoldDB" id="A0A3D9BZS6"/>
<evidence type="ECO:0000313" key="9">
    <source>
        <dbReference type="EMBL" id="REC58892.1"/>
    </source>
</evidence>
<feature type="domain" description="SpoVT-AbrB" evidence="8">
    <location>
        <begin position="8"/>
        <end position="63"/>
    </location>
</feature>
<dbReference type="InterPro" id="IPR037914">
    <property type="entry name" value="SpoVT-AbrB_sf"/>
</dbReference>
<accession>A0A3D9BZS6</accession>